<protein>
    <submittedName>
        <fullName evidence="3">TRAP transporter substrate-binding protein</fullName>
    </submittedName>
</protein>
<feature type="chain" id="PRO_5046947751" evidence="2">
    <location>
        <begin position="24"/>
        <end position="336"/>
    </location>
</feature>
<feature type="signal peptide" evidence="2">
    <location>
        <begin position="1"/>
        <end position="23"/>
    </location>
</feature>
<evidence type="ECO:0000256" key="2">
    <source>
        <dbReference type="SAM" id="SignalP"/>
    </source>
</evidence>
<dbReference type="RefSeq" id="WP_368804526.1">
    <property type="nucleotide sequence ID" value="NZ_JAZHFV010000006.1"/>
</dbReference>
<keyword evidence="1 2" id="KW-0732">Signal</keyword>
<dbReference type="CDD" id="cd13665">
    <property type="entry name" value="PBP2_TRAP_Dctp3_4"/>
    <property type="match status" value="1"/>
</dbReference>
<dbReference type="Gene3D" id="3.40.190.170">
    <property type="entry name" value="Bacterial extracellular solute-binding protein, family 7"/>
    <property type="match status" value="1"/>
</dbReference>
<keyword evidence="4" id="KW-1185">Reference proteome</keyword>
<proteinExistence type="predicted"/>
<evidence type="ECO:0000256" key="1">
    <source>
        <dbReference type="ARBA" id="ARBA00022729"/>
    </source>
</evidence>
<name>A0ABV3WY85_9HYPH</name>
<evidence type="ECO:0000313" key="4">
    <source>
        <dbReference type="Proteomes" id="UP001559025"/>
    </source>
</evidence>
<dbReference type="EMBL" id="JAZHFV010000006">
    <property type="protein sequence ID" value="MEX4009648.1"/>
    <property type="molecule type" value="Genomic_DNA"/>
</dbReference>
<dbReference type="InterPro" id="IPR018389">
    <property type="entry name" value="DctP_fam"/>
</dbReference>
<dbReference type="NCBIfam" id="NF037995">
    <property type="entry name" value="TRAP_S1"/>
    <property type="match status" value="1"/>
</dbReference>
<organism evidence="3 4">
    <name type="scientific">Neoaquamicrobium sediminum</name>
    <dbReference type="NCBI Taxonomy" id="1849104"/>
    <lineage>
        <taxon>Bacteria</taxon>
        <taxon>Pseudomonadati</taxon>
        <taxon>Pseudomonadota</taxon>
        <taxon>Alphaproteobacteria</taxon>
        <taxon>Hyphomicrobiales</taxon>
        <taxon>Phyllobacteriaceae</taxon>
        <taxon>Neoaquamicrobium</taxon>
    </lineage>
</organism>
<sequence length="336" mass="35877">MTFMTRLLGAAAALGIIAVPASAETLRFSSFEPPVAHVTKEILTPWAEDVSAASDGELTIQMFAGGSLGRNPAQQLQLVEDGVADIAWVIPGYSPGRFQESTVAELPFLIPSSTAGSPAMWKMYEDGHFKGDFDKLKMLGIFVSYPNSIASRKEVTVPEDMNGLKMRAPGPTMLSALEALGSVPVGGITGPTVAESISRGLIDGTFTQWGAIETFRMGDVITHFNTAPLGATPMLVVMNKAKYDSLSDKAKAAIDKFSGATFSERFGASFDANIAKARDELLSKGTITVVEPDETQLEQWKEAVAIATQQWIEQNENGQAIHDAFVKAVAEAQGTN</sequence>
<dbReference type="InterPro" id="IPR038404">
    <property type="entry name" value="TRAP_DctP_sf"/>
</dbReference>
<gene>
    <name evidence="3" type="ORF">V1479_20225</name>
</gene>
<dbReference type="Pfam" id="PF03480">
    <property type="entry name" value="DctP"/>
    <property type="match status" value="1"/>
</dbReference>
<reference evidence="3 4" key="1">
    <citation type="submission" date="2024-01" db="EMBL/GenBank/DDBJ databases">
        <title>New evidence supports the origin of RcGTA from prophage.</title>
        <authorList>
            <person name="Xu Y."/>
            <person name="Liu B."/>
            <person name="Chen F."/>
        </authorList>
    </citation>
    <scope>NUCLEOTIDE SEQUENCE [LARGE SCALE GENOMIC DNA]</scope>
    <source>
        <strain evidence="3 4">CBW1107-2</strain>
    </source>
</reference>
<dbReference type="PANTHER" id="PTHR33376">
    <property type="match status" value="1"/>
</dbReference>
<dbReference type="Proteomes" id="UP001559025">
    <property type="component" value="Unassembled WGS sequence"/>
</dbReference>
<accession>A0ABV3WY85</accession>
<dbReference type="PANTHER" id="PTHR33376:SF15">
    <property type="entry name" value="BLL6794 PROTEIN"/>
    <property type="match status" value="1"/>
</dbReference>
<comment type="caution">
    <text evidence="3">The sequence shown here is derived from an EMBL/GenBank/DDBJ whole genome shotgun (WGS) entry which is preliminary data.</text>
</comment>
<evidence type="ECO:0000313" key="3">
    <source>
        <dbReference type="EMBL" id="MEX4009648.1"/>
    </source>
</evidence>